<gene>
    <name evidence="2" type="ORF">XTPLMG728_1862</name>
</gene>
<dbReference type="Pfam" id="PF12146">
    <property type="entry name" value="Hydrolase_4"/>
    <property type="match status" value="1"/>
</dbReference>
<organism evidence="2 3">
    <name type="scientific">Xanthomonas graminis pv. poae</name>
    <dbReference type="NCBI Taxonomy" id="227946"/>
    <lineage>
        <taxon>Bacteria</taxon>
        <taxon>Pseudomonadati</taxon>
        <taxon>Pseudomonadota</taxon>
        <taxon>Gammaproteobacteria</taxon>
        <taxon>Lysobacterales</taxon>
        <taxon>Lysobacteraceae</taxon>
        <taxon>Xanthomonas</taxon>
        <taxon>Xanthomonas translucens group</taxon>
        <taxon>Xanthomonas graminis</taxon>
    </lineage>
</organism>
<dbReference type="Gene3D" id="3.40.50.1820">
    <property type="entry name" value="alpha/beta hydrolase"/>
    <property type="match status" value="1"/>
</dbReference>
<feature type="domain" description="Serine aminopeptidase S33" evidence="1">
    <location>
        <begin position="30"/>
        <end position="81"/>
    </location>
</feature>
<proteinExistence type="predicted"/>
<name>A0A0K2ZVW1_9XANT</name>
<protein>
    <recommendedName>
        <fullName evidence="1">Serine aminopeptidase S33 domain-containing protein</fullName>
    </recommendedName>
</protein>
<evidence type="ECO:0000259" key="1">
    <source>
        <dbReference type="Pfam" id="PF12146"/>
    </source>
</evidence>
<accession>A0A0K2ZVW1</accession>
<evidence type="ECO:0000313" key="2">
    <source>
        <dbReference type="EMBL" id="CTP88314.1"/>
    </source>
</evidence>
<sequence length="123" mass="13661">MRQVSEREFCSFDATRLFYRHWPAPAPAAPPRAVVLLHRGHEHAGRVVQLADERGLDDCAMFAWDARGNGRSHGVRGDAQALTAPVQLLVSGDDVVVQRGAQDRFSGLNVERGHCWRRAYEGA</sequence>
<dbReference type="SUPFAM" id="SSF53474">
    <property type="entry name" value="alpha/beta-Hydrolases"/>
    <property type="match status" value="1"/>
</dbReference>
<evidence type="ECO:0000313" key="3">
    <source>
        <dbReference type="Proteomes" id="UP000041247"/>
    </source>
</evidence>
<reference evidence="2 3" key="1">
    <citation type="submission" date="2015-07" db="EMBL/GenBank/DDBJ databases">
        <authorList>
            <person name="Noorani M."/>
        </authorList>
    </citation>
    <scope>NUCLEOTIDE SEQUENCE [LARGE SCALE GENOMIC DNA]</scope>
    <source>
        <strain evidence="2">LMG728</strain>
    </source>
</reference>
<dbReference type="InterPro" id="IPR029058">
    <property type="entry name" value="AB_hydrolase_fold"/>
</dbReference>
<dbReference type="InterPro" id="IPR022742">
    <property type="entry name" value="Hydrolase_4"/>
</dbReference>
<dbReference type="EMBL" id="CXOK01000049">
    <property type="protein sequence ID" value="CTP88314.1"/>
    <property type="molecule type" value="Genomic_DNA"/>
</dbReference>
<dbReference type="Proteomes" id="UP000041247">
    <property type="component" value="Unassembled WGS sequence"/>
</dbReference>
<dbReference type="AlphaFoldDB" id="A0A0K2ZVW1"/>